<dbReference type="Pfam" id="PF13632">
    <property type="entry name" value="Glyco_trans_2_3"/>
    <property type="match status" value="1"/>
</dbReference>
<dbReference type="CDD" id="cd04186">
    <property type="entry name" value="GT_2_like_c"/>
    <property type="match status" value="1"/>
</dbReference>
<gene>
    <name evidence="3" type="primary">wbbL</name>
    <name evidence="3" type="ORF">BN10_520064</name>
</gene>
<keyword evidence="3" id="KW-0808">Transferase</keyword>
<keyword evidence="4" id="KW-1185">Reference proteome</keyword>
<dbReference type="eggNOG" id="COG1216">
    <property type="taxonomic scope" value="Bacteria"/>
</dbReference>
<dbReference type="RefSeq" id="WP_010850017.1">
    <property type="nucleotide sequence ID" value="NZ_HF570956.1"/>
</dbReference>
<dbReference type="HOGENOM" id="CLU_023845_0_0_11"/>
<evidence type="ECO:0000259" key="1">
    <source>
        <dbReference type="Pfam" id="PF00535"/>
    </source>
</evidence>
<dbReference type="GO" id="GO:0016757">
    <property type="term" value="F:glycosyltransferase activity"/>
    <property type="evidence" value="ECO:0007669"/>
    <property type="project" value="UniProtKB-KW"/>
</dbReference>
<evidence type="ECO:0000313" key="4">
    <source>
        <dbReference type="Proteomes" id="UP000013167"/>
    </source>
</evidence>
<dbReference type="OrthoDB" id="9771846at2"/>
<dbReference type="Pfam" id="PF00535">
    <property type="entry name" value="Glycos_transf_2"/>
    <property type="match status" value="1"/>
</dbReference>
<dbReference type="SUPFAM" id="SSF53448">
    <property type="entry name" value="Nucleotide-diphospho-sugar transferases"/>
    <property type="match status" value="1"/>
</dbReference>
<name>N0DZU5_9MICO</name>
<evidence type="ECO:0000259" key="2">
    <source>
        <dbReference type="Pfam" id="PF13632"/>
    </source>
</evidence>
<sequence>MTADVRVVVVTYNSERFLGPFLDSIAESSQREIAVTVSDNGSRDGSLAIAEGRPGVTVLRNGANLGYGSAANRGAAGAAEEWLVIANPDVRLTPDCLDTLLEAAERWPTAGVLGPGILTPEGELYPSARLLPSLRRGVGHATLGWVWPSNPWSTAYRNDRGEPREGVVGWLSGSFMVVHRAAFEAVGGFDEGFFMYFEDVDLCDRLGRQGWTSVYVPQAKVLHVGGHSTTKDPASADLMARTHHRSAYRYLSGRYAGPARAPLRWAIGAGLTVRYGLSRVVATVAHTAVPTRRIRPTQIDGGA</sequence>
<feature type="domain" description="Glycosyltransferase 2-like" evidence="2">
    <location>
        <begin position="167"/>
        <end position="253"/>
    </location>
</feature>
<evidence type="ECO:0000313" key="3">
    <source>
        <dbReference type="EMBL" id="CCH70163.1"/>
    </source>
</evidence>
<accession>N0DZU5</accession>
<dbReference type="InterPro" id="IPR029044">
    <property type="entry name" value="Nucleotide-diphossugar_trans"/>
</dbReference>
<dbReference type="EMBL" id="CAIZ01000122">
    <property type="protein sequence ID" value="CCH70163.1"/>
    <property type="molecule type" value="Genomic_DNA"/>
</dbReference>
<dbReference type="PANTHER" id="PTHR43179">
    <property type="entry name" value="RHAMNOSYLTRANSFERASE WBBL"/>
    <property type="match status" value="1"/>
</dbReference>
<protein>
    <submittedName>
        <fullName evidence="3">dTDP-Rha:alpha-D-GlcNAc-pyrophosphate polyprenol,alpha-3-L-rhamnosyltransferase</fullName>
        <ecNumber evidence="3">2.4.-.-</ecNumber>
    </submittedName>
</protein>
<dbReference type="STRING" id="1193181.BN10_520064"/>
<dbReference type="EC" id="2.4.-.-" evidence="3"/>
<dbReference type="InterPro" id="IPR001173">
    <property type="entry name" value="Glyco_trans_2-like"/>
</dbReference>
<organism evidence="3 4">
    <name type="scientific">Phycicoccus elongatus Lp2</name>
    <dbReference type="NCBI Taxonomy" id="1193181"/>
    <lineage>
        <taxon>Bacteria</taxon>
        <taxon>Bacillati</taxon>
        <taxon>Actinomycetota</taxon>
        <taxon>Actinomycetes</taxon>
        <taxon>Micrococcales</taxon>
        <taxon>Intrasporangiaceae</taxon>
        <taxon>Phycicoccus</taxon>
    </lineage>
</organism>
<comment type="caution">
    <text evidence="3">The sequence shown here is derived from an EMBL/GenBank/DDBJ whole genome shotgun (WGS) entry which is preliminary data.</text>
</comment>
<feature type="domain" description="Glycosyltransferase 2-like" evidence="1">
    <location>
        <begin position="7"/>
        <end position="121"/>
    </location>
</feature>
<keyword evidence="3" id="KW-0328">Glycosyltransferase</keyword>
<proteinExistence type="predicted"/>
<dbReference type="AlphaFoldDB" id="N0DZU5"/>
<dbReference type="Proteomes" id="UP000013167">
    <property type="component" value="Unassembled WGS sequence"/>
</dbReference>
<dbReference type="PANTHER" id="PTHR43179:SF7">
    <property type="entry name" value="RHAMNOSYLTRANSFERASE WBBL"/>
    <property type="match status" value="1"/>
</dbReference>
<reference evidence="3 4" key="1">
    <citation type="journal article" date="2013" name="ISME J.">
        <title>A metabolic model for members of the genus Tetrasphaera involved in enhanced biological phosphorus removal.</title>
        <authorList>
            <person name="Kristiansen R."/>
            <person name="Nguyen H.T.T."/>
            <person name="Saunders A.M."/>
            <person name="Nielsen J.L."/>
            <person name="Wimmer R."/>
            <person name="Le V.Q."/>
            <person name="McIlroy S.J."/>
            <person name="Petrovski S."/>
            <person name="Seviour R.J."/>
            <person name="Calteau A."/>
            <person name="Nielsen K.L."/>
            <person name="Nielsen P.H."/>
        </authorList>
    </citation>
    <scope>NUCLEOTIDE SEQUENCE [LARGE SCALE GENOMIC DNA]</scope>
    <source>
        <strain evidence="3 4">Lp2</strain>
    </source>
</reference>
<dbReference type="Gene3D" id="3.90.550.10">
    <property type="entry name" value="Spore Coat Polysaccharide Biosynthesis Protein SpsA, Chain A"/>
    <property type="match status" value="1"/>
</dbReference>